<name>A0A3M7SR53_BRAPC</name>
<dbReference type="EMBL" id="REGN01000910">
    <property type="protein sequence ID" value="RNA38175.1"/>
    <property type="molecule type" value="Genomic_DNA"/>
</dbReference>
<reference evidence="1 2" key="1">
    <citation type="journal article" date="2018" name="Sci. Rep.">
        <title>Genomic signatures of local adaptation to the degree of environmental predictability in rotifers.</title>
        <authorList>
            <person name="Franch-Gras L."/>
            <person name="Hahn C."/>
            <person name="Garcia-Roger E.M."/>
            <person name="Carmona M.J."/>
            <person name="Serra M."/>
            <person name="Gomez A."/>
        </authorList>
    </citation>
    <scope>NUCLEOTIDE SEQUENCE [LARGE SCALE GENOMIC DNA]</scope>
    <source>
        <strain evidence="1">HYR1</strain>
    </source>
</reference>
<keyword evidence="2" id="KW-1185">Reference proteome</keyword>
<gene>
    <name evidence="1" type="ORF">BpHYR1_024617</name>
</gene>
<accession>A0A3M7SR53</accession>
<organism evidence="1 2">
    <name type="scientific">Brachionus plicatilis</name>
    <name type="common">Marine rotifer</name>
    <name type="synonym">Brachionus muelleri</name>
    <dbReference type="NCBI Taxonomy" id="10195"/>
    <lineage>
        <taxon>Eukaryota</taxon>
        <taxon>Metazoa</taxon>
        <taxon>Spiralia</taxon>
        <taxon>Gnathifera</taxon>
        <taxon>Rotifera</taxon>
        <taxon>Eurotatoria</taxon>
        <taxon>Monogononta</taxon>
        <taxon>Pseudotrocha</taxon>
        <taxon>Ploima</taxon>
        <taxon>Brachionidae</taxon>
        <taxon>Brachionus</taxon>
    </lineage>
</organism>
<dbReference type="Proteomes" id="UP000276133">
    <property type="component" value="Unassembled WGS sequence"/>
</dbReference>
<evidence type="ECO:0000313" key="2">
    <source>
        <dbReference type="Proteomes" id="UP000276133"/>
    </source>
</evidence>
<comment type="caution">
    <text evidence="1">The sequence shown here is derived from an EMBL/GenBank/DDBJ whole genome shotgun (WGS) entry which is preliminary data.</text>
</comment>
<dbReference type="AlphaFoldDB" id="A0A3M7SR53"/>
<proteinExistence type="predicted"/>
<protein>
    <submittedName>
        <fullName evidence="1">Uncharacterized protein</fullName>
    </submittedName>
</protein>
<sequence length="125" mass="14119">MGQRISVEQKKSSNQGLDFFIQIFFSRILKAFFFITRVGLSQLIFSSDSKSLLAQLDPFPSLSFSLWSKVPGDVTPSALTLSLSRFEPKGIFWHLSSLSGHVEIKSIYQIMSDVLKFNYVTESNS</sequence>
<evidence type="ECO:0000313" key="1">
    <source>
        <dbReference type="EMBL" id="RNA38175.1"/>
    </source>
</evidence>